<comment type="similarity">
    <text evidence="1">Belongs to the glycosyltransferase 2 family.</text>
</comment>
<proteinExistence type="inferred from homology"/>
<dbReference type="EMBL" id="JX649900">
    <property type="protein sequence ID" value="AGC72381.1"/>
    <property type="molecule type" value="Genomic_DNA"/>
</dbReference>
<evidence type="ECO:0000256" key="2">
    <source>
        <dbReference type="ARBA" id="ARBA00022676"/>
    </source>
</evidence>
<organism evidence="5">
    <name type="scientific">uncultured bacterium A1Q1_fos_15</name>
    <dbReference type="NCBI Taxonomy" id="1256548"/>
    <lineage>
        <taxon>Bacteria</taxon>
        <taxon>environmental samples</taxon>
    </lineage>
</organism>
<accession>L7VY91</accession>
<dbReference type="SUPFAM" id="SSF53448">
    <property type="entry name" value="Nucleotide-diphospho-sugar transferases"/>
    <property type="match status" value="1"/>
</dbReference>
<name>L7VY91_9BACT</name>
<keyword evidence="3 5" id="KW-0808">Transferase</keyword>
<feature type="domain" description="Glycosyltransferase 2-like" evidence="4">
    <location>
        <begin position="11"/>
        <end position="151"/>
    </location>
</feature>
<dbReference type="InterPro" id="IPR001173">
    <property type="entry name" value="Glyco_trans_2-like"/>
</dbReference>
<sequence length="279" mass="30049">MLTQGDRPLQVAAAVNGVLAHDPPPLEVIVVGNGRPVDVSLFDKLVGTVDLPDNVGIPAGRNVGAAQASGDVLVFLDDDAETTAADTTGKIAQAFAEDTGLGAMSFLIRDPESGAVSSRHVPTVGGRHPERVQEVTTFLGGACAIRRAAFEACGGLPGQFFYAHEETDLAWRMLDQGWSIRYSPEVAFTHPRTEPSRHAGAVRHAARNRVWLAKRNLPILIAPVYVLVWTAITALRGPSNIGAHLGGTLEGLRQPCPPRRPMSWRTVWRMTQLKRPPII</sequence>
<dbReference type="InterPro" id="IPR029044">
    <property type="entry name" value="Nucleotide-diphossugar_trans"/>
</dbReference>
<dbReference type="PANTHER" id="PTHR43179">
    <property type="entry name" value="RHAMNOSYLTRANSFERASE WBBL"/>
    <property type="match status" value="1"/>
</dbReference>
<dbReference type="GO" id="GO:0016757">
    <property type="term" value="F:glycosyltransferase activity"/>
    <property type="evidence" value="ECO:0007669"/>
    <property type="project" value="UniProtKB-KW"/>
</dbReference>
<evidence type="ECO:0000256" key="3">
    <source>
        <dbReference type="ARBA" id="ARBA00022679"/>
    </source>
</evidence>
<protein>
    <submittedName>
        <fullName evidence="5">Glycosyltransferase</fullName>
    </submittedName>
</protein>
<evidence type="ECO:0000256" key="1">
    <source>
        <dbReference type="ARBA" id="ARBA00006739"/>
    </source>
</evidence>
<dbReference type="AlphaFoldDB" id="L7VY91"/>
<dbReference type="Pfam" id="PF00535">
    <property type="entry name" value="Glycos_transf_2"/>
    <property type="match status" value="1"/>
</dbReference>
<evidence type="ECO:0000259" key="4">
    <source>
        <dbReference type="Pfam" id="PF00535"/>
    </source>
</evidence>
<dbReference type="Gene3D" id="3.90.550.10">
    <property type="entry name" value="Spore Coat Polysaccharide Biosynthesis Protein SpsA, Chain A"/>
    <property type="match status" value="1"/>
</dbReference>
<reference evidence="5" key="1">
    <citation type="submission" date="2012-09" db="EMBL/GenBank/DDBJ databases">
        <title>Metagenomic Characterization of a Microbial Community in Wastewater Detects High Levels of Antibiotic Resistance.</title>
        <authorList>
            <person name="Abrams M."/>
            <person name="Caldwell A."/>
            <person name="Vandaei E."/>
            <person name="Lee W."/>
            <person name="Perrott J."/>
            <person name="Khan S.Y."/>
            <person name="Ta J."/>
            <person name="Romero D."/>
            <person name="Nguyen V."/>
            <person name="Pourmand N."/>
            <person name="Ouverney C.C."/>
        </authorList>
    </citation>
    <scope>NUCLEOTIDE SEQUENCE</scope>
</reference>
<dbReference type="PANTHER" id="PTHR43179:SF12">
    <property type="entry name" value="GALACTOFURANOSYLTRANSFERASE GLFT2"/>
    <property type="match status" value="1"/>
</dbReference>
<evidence type="ECO:0000313" key="5">
    <source>
        <dbReference type="EMBL" id="AGC72381.1"/>
    </source>
</evidence>
<keyword evidence="2" id="KW-0328">Glycosyltransferase</keyword>